<evidence type="ECO:0000259" key="1">
    <source>
        <dbReference type="Pfam" id="PF07811"/>
    </source>
</evidence>
<gene>
    <name evidence="2" type="ORF">DCMF_15710</name>
</gene>
<feature type="domain" description="TadE-like" evidence="1">
    <location>
        <begin position="10"/>
        <end position="52"/>
    </location>
</feature>
<dbReference type="AlphaFoldDB" id="A0A3G1KUZ9"/>
<reference evidence="2 3" key="1">
    <citation type="submission" date="2016-10" db="EMBL/GenBank/DDBJ databases">
        <title>Complete Genome Sequence of Peptococcaceae strain DCMF.</title>
        <authorList>
            <person name="Edwards R.J."/>
            <person name="Holland S.I."/>
            <person name="Deshpande N.P."/>
            <person name="Wong Y.K."/>
            <person name="Ertan H."/>
            <person name="Manefield M."/>
            <person name="Russell T.L."/>
            <person name="Lee M.J."/>
        </authorList>
    </citation>
    <scope>NUCLEOTIDE SEQUENCE [LARGE SCALE GENOMIC DNA]</scope>
    <source>
        <strain evidence="2 3">DCMF</strain>
    </source>
</reference>
<dbReference type="EMBL" id="CP017634">
    <property type="protein sequence ID" value="ATW26025.1"/>
    <property type="molecule type" value="Genomic_DNA"/>
</dbReference>
<protein>
    <recommendedName>
        <fullName evidence="1">TadE-like domain-containing protein</fullName>
    </recommendedName>
</protein>
<dbReference type="RefSeq" id="WP_148135298.1">
    <property type="nucleotide sequence ID" value="NZ_CP017634.1"/>
</dbReference>
<sequence length="130" mass="13921">MMKLIKSCKGQAMVELALILPVLLLLIFGIVEFSRVFSTQLLITSSAREAAREAAVGASDATIVLSAENSASILDSSKMTVTISPDESTRIRGDSVTVRIAYPVKIYAPIISSLIGDPYTVSSEIAMRVE</sequence>
<organism evidence="2 3">
    <name type="scientific">Formimonas warabiya</name>
    <dbReference type="NCBI Taxonomy" id="1761012"/>
    <lineage>
        <taxon>Bacteria</taxon>
        <taxon>Bacillati</taxon>
        <taxon>Bacillota</taxon>
        <taxon>Clostridia</taxon>
        <taxon>Eubacteriales</taxon>
        <taxon>Peptococcaceae</taxon>
        <taxon>Candidatus Formimonas</taxon>
    </lineage>
</organism>
<dbReference type="Proteomes" id="UP000323521">
    <property type="component" value="Chromosome"/>
</dbReference>
<name>A0A3G1KUZ9_FORW1</name>
<dbReference type="KEGG" id="fwa:DCMF_15710"/>
<evidence type="ECO:0000313" key="3">
    <source>
        <dbReference type="Proteomes" id="UP000323521"/>
    </source>
</evidence>
<proteinExistence type="predicted"/>
<dbReference type="OrthoDB" id="1683505at2"/>
<evidence type="ECO:0000313" key="2">
    <source>
        <dbReference type="EMBL" id="ATW26025.1"/>
    </source>
</evidence>
<dbReference type="InterPro" id="IPR012495">
    <property type="entry name" value="TadE-like_dom"/>
</dbReference>
<dbReference type="Pfam" id="PF07811">
    <property type="entry name" value="TadE"/>
    <property type="match status" value="1"/>
</dbReference>
<accession>A0A3G1KUZ9</accession>
<keyword evidence="3" id="KW-1185">Reference proteome</keyword>